<name>A0A3T0JWS0_PSESX</name>
<dbReference type="Proteomes" id="UP000282760">
    <property type="component" value="Chromosome"/>
</dbReference>
<dbReference type="AlphaFoldDB" id="A0A3T0JWS0"/>
<sequence length="87" mass="9811">MSIYTAKTESTNYEGVIKIIEIREGNLMYLQLTGETWQLTNETAEAGWYLVNGTAMSPEDFEKVKNNYLPPPTDPISISVEIPRGKL</sequence>
<accession>A0A3T0JWS0</accession>
<protein>
    <submittedName>
        <fullName evidence="1">Uncharacterized protein</fullName>
    </submittedName>
</protein>
<gene>
    <name evidence="1" type="ORF">CT157_18495</name>
</gene>
<evidence type="ECO:0000313" key="1">
    <source>
        <dbReference type="EMBL" id="AZV27915.1"/>
    </source>
</evidence>
<evidence type="ECO:0000313" key="2">
    <source>
        <dbReference type="Proteomes" id="UP000282760"/>
    </source>
</evidence>
<organism evidence="1 2">
    <name type="scientific">Pseudomonas syringae</name>
    <dbReference type="NCBI Taxonomy" id="317"/>
    <lineage>
        <taxon>Bacteria</taxon>
        <taxon>Pseudomonadati</taxon>
        <taxon>Pseudomonadota</taxon>
        <taxon>Gammaproteobacteria</taxon>
        <taxon>Pseudomonadales</taxon>
        <taxon>Pseudomonadaceae</taxon>
        <taxon>Pseudomonas</taxon>
    </lineage>
</organism>
<dbReference type="EMBL" id="CP024646">
    <property type="protein sequence ID" value="AZV27915.1"/>
    <property type="molecule type" value="Genomic_DNA"/>
</dbReference>
<reference evidence="1 2" key="1">
    <citation type="submission" date="2017-11" db="EMBL/GenBank/DDBJ databases">
        <title>Effect of PGPRs.</title>
        <authorList>
            <person name="Oliva R."/>
            <person name="Nong J."/>
            <person name="Roman V."/>
        </authorList>
    </citation>
    <scope>NUCLEOTIDE SEQUENCE [LARGE SCALE GENOMIC DNA]</scope>
    <source>
        <strain evidence="1">Inb918</strain>
    </source>
</reference>
<proteinExistence type="predicted"/>